<comment type="similarity">
    <text evidence="2 4">Belongs to the class-IV pyridoxal-phosphate-dependent aminotransferase family.</text>
</comment>
<evidence type="ECO:0000256" key="4">
    <source>
        <dbReference type="RuleBase" id="RU004106"/>
    </source>
</evidence>
<dbReference type="GO" id="GO:0008483">
    <property type="term" value="F:transaminase activity"/>
    <property type="evidence" value="ECO:0007669"/>
    <property type="project" value="UniProtKB-KW"/>
</dbReference>
<gene>
    <name evidence="7" type="ORF">LQE92_02030</name>
</gene>
<comment type="cofactor">
    <cofactor evidence="1 5">
        <name>pyridoxal 5'-phosphate</name>
        <dbReference type="ChEBI" id="CHEBI:597326"/>
    </cofactor>
</comment>
<sequence>MPESESTGESSGAVRTAAGELEYKEKERRDMKVDADDGYYYGLGIFETIAVENNRPQFLEEHLQRLSRSMRILRLLPRGDDEEGGRWRSGILEEEVYEWLEGHPITHGALKITVSEKNVLLEEKRNIYTRMQYEQGFTADFSSVRRNSTSIFTYLKSLNYGDNIWEKRKARKRGINEPVFLNEHGEICEGAVSNLFFVEEGGRVVTPKLSCGLLRGVVRQVLLERGMAEEAVIYPKDIKYYKEVFLTNSLMRIMPVRNLAGYDYKERVITRKLMEWLERILTE</sequence>
<accession>A0AAP2RGB8</accession>
<dbReference type="GO" id="GO:0046394">
    <property type="term" value="P:carboxylic acid biosynthetic process"/>
    <property type="evidence" value="ECO:0007669"/>
    <property type="project" value="UniProtKB-ARBA"/>
</dbReference>
<evidence type="ECO:0000256" key="2">
    <source>
        <dbReference type="ARBA" id="ARBA00009320"/>
    </source>
</evidence>
<evidence type="ECO:0000256" key="5">
    <source>
        <dbReference type="RuleBase" id="RU004516"/>
    </source>
</evidence>
<evidence type="ECO:0000313" key="8">
    <source>
        <dbReference type="Proteomes" id="UP001299265"/>
    </source>
</evidence>
<dbReference type="AlphaFoldDB" id="A0AAP2RGB8"/>
<dbReference type="PANTHER" id="PTHR42743:SF11">
    <property type="entry name" value="AMINODEOXYCHORISMATE LYASE"/>
    <property type="match status" value="1"/>
</dbReference>
<dbReference type="FunFam" id="3.20.10.10:FF:000002">
    <property type="entry name" value="D-alanine aminotransferase"/>
    <property type="match status" value="1"/>
</dbReference>
<dbReference type="Pfam" id="PF01063">
    <property type="entry name" value="Aminotran_4"/>
    <property type="match status" value="1"/>
</dbReference>
<reference evidence="7 8" key="1">
    <citation type="submission" date="2021-11" db="EMBL/GenBank/DDBJ databases">
        <title>Lacrimispora sp. nov. NSJ-141 isolated from human feces.</title>
        <authorList>
            <person name="Abdugheni R."/>
        </authorList>
    </citation>
    <scope>NUCLEOTIDE SEQUENCE [LARGE SCALE GENOMIC DNA]</scope>
    <source>
        <strain evidence="7 8">NSJ-141</strain>
    </source>
</reference>
<dbReference type="PANTHER" id="PTHR42743">
    <property type="entry name" value="AMINO-ACID AMINOTRANSFERASE"/>
    <property type="match status" value="1"/>
</dbReference>
<name>A0AAP2RGB8_9FIRM</name>
<dbReference type="InterPro" id="IPR043131">
    <property type="entry name" value="BCAT-like_N"/>
</dbReference>
<feature type="region of interest" description="Disordered" evidence="6">
    <location>
        <begin position="1"/>
        <end position="21"/>
    </location>
</feature>
<proteinExistence type="inferred from homology"/>
<dbReference type="GO" id="GO:0005829">
    <property type="term" value="C:cytosol"/>
    <property type="evidence" value="ECO:0007669"/>
    <property type="project" value="TreeGrafter"/>
</dbReference>
<feature type="compositionally biased region" description="Polar residues" evidence="6">
    <location>
        <begin position="1"/>
        <end position="10"/>
    </location>
</feature>
<keyword evidence="7" id="KW-0808">Transferase</keyword>
<keyword evidence="3 5" id="KW-0663">Pyridoxal phosphate</keyword>
<protein>
    <submittedName>
        <fullName evidence="7">Aminotransferase class IV</fullName>
    </submittedName>
</protein>
<evidence type="ECO:0000256" key="3">
    <source>
        <dbReference type="ARBA" id="ARBA00022898"/>
    </source>
</evidence>
<evidence type="ECO:0000256" key="1">
    <source>
        <dbReference type="ARBA" id="ARBA00001933"/>
    </source>
</evidence>
<dbReference type="SUPFAM" id="SSF56752">
    <property type="entry name" value="D-aminoacid aminotransferase-like PLP-dependent enzymes"/>
    <property type="match status" value="1"/>
</dbReference>
<dbReference type="InterPro" id="IPR001544">
    <property type="entry name" value="Aminotrans_IV"/>
</dbReference>
<organism evidence="7 8">
    <name type="scientific">Lientehia hominis</name>
    <dbReference type="NCBI Taxonomy" id="2897778"/>
    <lineage>
        <taxon>Bacteria</taxon>
        <taxon>Bacillati</taxon>
        <taxon>Bacillota</taxon>
        <taxon>Clostridia</taxon>
        <taxon>Lachnospirales</taxon>
        <taxon>Lachnospiraceae</taxon>
        <taxon>Lientehia</taxon>
    </lineage>
</organism>
<evidence type="ECO:0000256" key="6">
    <source>
        <dbReference type="SAM" id="MobiDB-lite"/>
    </source>
</evidence>
<dbReference type="Gene3D" id="3.20.10.10">
    <property type="entry name" value="D-amino Acid Aminotransferase, subunit A, domain 2"/>
    <property type="match status" value="1"/>
</dbReference>
<dbReference type="GO" id="GO:0008652">
    <property type="term" value="P:amino acid biosynthetic process"/>
    <property type="evidence" value="ECO:0007669"/>
    <property type="project" value="UniProtKB-ARBA"/>
</dbReference>
<comment type="caution">
    <text evidence="7">The sequence shown here is derived from an EMBL/GenBank/DDBJ whole genome shotgun (WGS) entry which is preliminary data.</text>
</comment>
<dbReference type="PROSITE" id="PS00770">
    <property type="entry name" value="AA_TRANSFER_CLASS_4"/>
    <property type="match status" value="1"/>
</dbReference>
<dbReference type="RefSeq" id="WP_231061342.1">
    <property type="nucleotide sequence ID" value="NZ_JAJNOR010000001.1"/>
</dbReference>
<dbReference type="Gene3D" id="3.30.470.10">
    <property type="match status" value="1"/>
</dbReference>
<dbReference type="InterPro" id="IPR036038">
    <property type="entry name" value="Aminotransferase-like"/>
</dbReference>
<keyword evidence="8" id="KW-1185">Reference proteome</keyword>
<keyword evidence="7" id="KW-0032">Aminotransferase</keyword>
<evidence type="ECO:0000313" key="7">
    <source>
        <dbReference type="EMBL" id="MCD2491406.1"/>
    </source>
</evidence>
<dbReference type="InterPro" id="IPR043132">
    <property type="entry name" value="BCAT-like_C"/>
</dbReference>
<dbReference type="InterPro" id="IPR018300">
    <property type="entry name" value="Aminotrans_IV_CS"/>
</dbReference>
<dbReference type="InterPro" id="IPR050571">
    <property type="entry name" value="Class-IV_PLP-Dep_Aminotrnsfr"/>
</dbReference>
<dbReference type="EMBL" id="JAJNOR010000001">
    <property type="protein sequence ID" value="MCD2491406.1"/>
    <property type="molecule type" value="Genomic_DNA"/>
</dbReference>
<dbReference type="Proteomes" id="UP001299265">
    <property type="component" value="Unassembled WGS sequence"/>
</dbReference>